<dbReference type="PROSITE" id="PS00626">
    <property type="entry name" value="RCC1_2"/>
    <property type="match status" value="4"/>
</dbReference>
<evidence type="ECO:0000256" key="7">
    <source>
        <dbReference type="SAM" id="MobiDB-lite"/>
    </source>
</evidence>
<evidence type="ECO:0000256" key="4">
    <source>
        <dbReference type="ARBA" id="ARBA00022833"/>
    </source>
</evidence>
<dbReference type="SUPFAM" id="SSF57903">
    <property type="entry name" value="FYVE/PHD zinc finger"/>
    <property type="match status" value="1"/>
</dbReference>
<feature type="domain" description="FYVE-type" evidence="8">
    <location>
        <begin position="811"/>
        <end position="873"/>
    </location>
</feature>
<dbReference type="InterPro" id="IPR009091">
    <property type="entry name" value="RCC1/BLIP-II"/>
</dbReference>
<keyword evidence="2" id="KW-0677">Repeat</keyword>
<organism evidence="9 10">
    <name type="scientific">Heracleum sosnowskyi</name>
    <dbReference type="NCBI Taxonomy" id="360622"/>
    <lineage>
        <taxon>Eukaryota</taxon>
        <taxon>Viridiplantae</taxon>
        <taxon>Streptophyta</taxon>
        <taxon>Embryophyta</taxon>
        <taxon>Tracheophyta</taxon>
        <taxon>Spermatophyta</taxon>
        <taxon>Magnoliopsida</taxon>
        <taxon>eudicotyledons</taxon>
        <taxon>Gunneridae</taxon>
        <taxon>Pentapetalae</taxon>
        <taxon>asterids</taxon>
        <taxon>campanulids</taxon>
        <taxon>Apiales</taxon>
        <taxon>Apiaceae</taxon>
        <taxon>Apioideae</taxon>
        <taxon>apioid superclade</taxon>
        <taxon>Tordylieae</taxon>
        <taxon>Tordyliinae</taxon>
        <taxon>Heracleum</taxon>
    </lineage>
</organism>
<name>A0AAD8M0W1_9APIA</name>
<dbReference type="InterPro" id="IPR011993">
    <property type="entry name" value="PH-like_dom_sf"/>
</dbReference>
<feature type="repeat" description="RCC1" evidence="6">
    <location>
        <begin position="416"/>
        <end position="477"/>
    </location>
</feature>
<dbReference type="InterPro" id="IPR004345">
    <property type="entry name" value="TB2_DP1_HVA22"/>
</dbReference>
<evidence type="ECO:0000256" key="2">
    <source>
        <dbReference type="ARBA" id="ARBA00022737"/>
    </source>
</evidence>
<feature type="repeat" description="RCC1" evidence="6">
    <location>
        <begin position="584"/>
        <end position="635"/>
    </location>
</feature>
<evidence type="ECO:0000256" key="3">
    <source>
        <dbReference type="ARBA" id="ARBA00022771"/>
    </source>
</evidence>
<feature type="repeat" description="RCC1" evidence="6">
    <location>
        <begin position="755"/>
        <end position="806"/>
    </location>
</feature>
<dbReference type="SMART" id="SM00064">
    <property type="entry name" value="FYVE"/>
    <property type="match status" value="1"/>
</dbReference>
<evidence type="ECO:0000259" key="8">
    <source>
        <dbReference type="PROSITE" id="PS50178"/>
    </source>
</evidence>
<sequence length="1105" mass="121470">MGSGAGTFLKVIAKNFDVLAGPVVSLAYPLYASIRAIETKSPVDDQQWLTYWVLYSMITLFELTFAKLIEWIPIWSYSKLILTCWLVIPYFSGAAYVYEHYVRPFYQNRQPVNIWYVPSKKDVFSKPDDILTAAEKYIKENGPEAFENIIHRSAGDRVSSSLSGSHIFSGEDYSLAEREAEQAIAALKRGSYLLKYSRRGNPKCCPFRLSNDETSLIWYTGLREKKIQLRHVSRLIPGQQTATFQRYPRPEKEYESFSLINSKGSLDLICKNKDEAEIWVVALSALLSQGNCQVLRRRGSSDSLSSDGSSNLTKRRSLSFFSRSSSDIVFEEEPNTRAVQGFSEFRSERKLGRAFSDLLLYDSAAQFSSPREFDGCSQSSQDINDRNHADTSRLSVSSAVSSSGQRSSFEDLDTFGDVFIWGEGIGDGLVGGGVRRRGGSSTSLEDAFCPKILGSVFGLNTKKISCGSKHAVLINRQGEVYSWGEGSGGKLGHGVDADFPNPQFISALSDLDIESVSCGENHTIALTVSGDLYSWGDGIHNYGLLGHGNEFNQRIPKKVGRMEGMHVSVISCGPWHSAVVTETGLLFTFGDGTFGALGHGDRCSTNAPREVEALKGLRAVTVGCGIWHTAAIVEITSETSEPSIFDSPSSGNLFTWGDGKKGQLGHGDEESKLVPSCVMVLNDRNFCQVACGQSITVALTTLGKVYTMGSAKHGQLGNPGSPGKLPICIEGQLRNNLIGEIACGSHHVAVLSSKSMVYTWGKGSNGQLGHGDFDDRNTPTLVNSLKEKHVKGVACGSNITAVICYHEQVSVADYHMCSSCHAPFNFIRKRHNCYNCGLVFCKGCSSKKSLKASLAPDMSKLYRVCEVCFAKLNKGVESRFTLRPPKTTFTKASFGETKAQESSAIKSGGVLSKLYSSNSFKRLSNSPCKKSAKEKLKSEQVSFVENESFRKESSSTSQNSFLLPCSPVKSLTISPVSFTSIAPRPLSLASYSAALAYPDVVLDDSKKTNDSDSKELSILREQVELLTRKSQLLQAEVSKRSKQLKDATNFIRDERAKTRQQLKFSMVRNILPSTSLQYLYEITRCVSSENAEKMHYAAYTEQVFT</sequence>
<keyword evidence="4" id="KW-0862">Zinc</keyword>
<dbReference type="Gene3D" id="3.30.40.10">
    <property type="entry name" value="Zinc/RING finger domain, C3HC4 (zinc finger)"/>
    <property type="match status" value="1"/>
</dbReference>
<dbReference type="Pfam" id="PF01363">
    <property type="entry name" value="FYVE"/>
    <property type="match status" value="1"/>
</dbReference>
<dbReference type="CDD" id="cd13365">
    <property type="entry name" value="PH_PLC_plant-like"/>
    <property type="match status" value="1"/>
</dbReference>
<dbReference type="GO" id="GO:0008270">
    <property type="term" value="F:zinc ion binding"/>
    <property type="evidence" value="ECO:0007669"/>
    <property type="project" value="UniProtKB-KW"/>
</dbReference>
<feature type="repeat" description="RCC1" evidence="6">
    <location>
        <begin position="478"/>
        <end position="529"/>
    </location>
</feature>
<feature type="repeat" description="RCC1" evidence="6">
    <location>
        <begin position="703"/>
        <end position="754"/>
    </location>
</feature>
<evidence type="ECO:0000313" key="9">
    <source>
        <dbReference type="EMBL" id="KAK1357750.1"/>
    </source>
</evidence>
<dbReference type="Gene3D" id="2.30.29.30">
    <property type="entry name" value="Pleckstrin-homology domain (PH domain)/Phosphotyrosine-binding domain (PTB)"/>
    <property type="match status" value="1"/>
</dbReference>
<evidence type="ECO:0000313" key="10">
    <source>
        <dbReference type="Proteomes" id="UP001237642"/>
    </source>
</evidence>
<dbReference type="InterPro" id="IPR000408">
    <property type="entry name" value="Reg_chr_condens"/>
</dbReference>
<dbReference type="InterPro" id="IPR017455">
    <property type="entry name" value="Znf_FYVE-rel"/>
</dbReference>
<accession>A0AAD8M0W1</accession>
<dbReference type="PROSITE" id="PS50178">
    <property type="entry name" value="ZF_FYVE"/>
    <property type="match status" value="1"/>
</dbReference>
<dbReference type="CDD" id="cd00065">
    <property type="entry name" value="FYVE_like_SF"/>
    <property type="match status" value="1"/>
</dbReference>
<dbReference type="PROSITE" id="PS50012">
    <property type="entry name" value="RCC1_3"/>
    <property type="match status" value="7"/>
</dbReference>
<evidence type="ECO:0000256" key="1">
    <source>
        <dbReference type="ARBA" id="ARBA00022723"/>
    </source>
</evidence>
<dbReference type="Proteomes" id="UP001237642">
    <property type="component" value="Unassembled WGS sequence"/>
</dbReference>
<dbReference type="PANTHER" id="PTHR22870:SF419">
    <property type="entry name" value="GTPASE BINDING PROTEIN, PUTATIVE-RELATED"/>
    <property type="match status" value="1"/>
</dbReference>
<dbReference type="PANTHER" id="PTHR22870">
    <property type="entry name" value="REGULATOR OF CHROMOSOME CONDENSATION"/>
    <property type="match status" value="1"/>
</dbReference>
<feature type="repeat" description="RCC1" evidence="6">
    <location>
        <begin position="530"/>
        <end position="583"/>
    </location>
</feature>
<keyword evidence="10" id="KW-1185">Reference proteome</keyword>
<gene>
    <name evidence="9" type="ORF">POM88_051006</name>
</gene>
<dbReference type="InterPro" id="IPR001849">
    <property type="entry name" value="PH_domain"/>
</dbReference>
<evidence type="ECO:0000256" key="5">
    <source>
        <dbReference type="PROSITE-ProRule" id="PRU00091"/>
    </source>
</evidence>
<protein>
    <submittedName>
        <fullName evidence="9">Ran GTPase binding protein</fullName>
    </submittedName>
</protein>
<feature type="region of interest" description="Disordered" evidence="7">
    <location>
        <begin position="370"/>
        <end position="390"/>
    </location>
</feature>
<feature type="repeat" description="RCC1" evidence="6">
    <location>
        <begin position="651"/>
        <end position="702"/>
    </location>
</feature>
<dbReference type="InterPro" id="IPR013083">
    <property type="entry name" value="Znf_RING/FYVE/PHD"/>
</dbReference>
<dbReference type="EMBL" id="JAUIZM010000011">
    <property type="protein sequence ID" value="KAK1357750.1"/>
    <property type="molecule type" value="Genomic_DNA"/>
</dbReference>
<reference evidence="9" key="2">
    <citation type="submission" date="2023-05" db="EMBL/GenBank/DDBJ databases">
        <authorList>
            <person name="Schelkunov M.I."/>
        </authorList>
    </citation>
    <scope>NUCLEOTIDE SEQUENCE</scope>
    <source>
        <strain evidence="9">Hsosn_3</strain>
        <tissue evidence="9">Leaf</tissue>
    </source>
</reference>
<evidence type="ECO:0000256" key="6">
    <source>
        <dbReference type="PROSITE-ProRule" id="PRU00235"/>
    </source>
</evidence>
<dbReference type="SUPFAM" id="SSF50985">
    <property type="entry name" value="RCC1/BLIP-II"/>
    <property type="match status" value="1"/>
</dbReference>
<dbReference type="InterPro" id="IPR051210">
    <property type="entry name" value="Ub_ligase/GEF_domain"/>
</dbReference>
<dbReference type="Gene3D" id="2.130.10.30">
    <property type="entry name" value="Regulator of chromosome condensation 1/beta-lactamase-inhibitor protein II"/>
    <property type="match status" value="3"/>
</dbReference>
<dbReference type="Pfam" id="PF00415">
    <property type="entry name" value="RCC1"/>
    <property type="match status" value="6"/>
</dbReference>
<dbReference type="InterPro" id="IPR011011">
    <property type="entry name" value="Znf_FYVE_PHD"/>
</dbReference>
<dbReference type="PRINTS" id="PR00633">
    <property type="entry name" value="RCCNDNSATION"/>
</dbReference>
<dbReference type="SUPFAM" id="SSF50729">
    <property type="entry name" value="PH domain-like"/>
    <property type="match status" value="1"/>
</dbReference>
<comment type="caution">
    <text evidence="9">The sequence shown here is derived from an EMBL/GenBank/DDBJ whole genome shotgun (WGS) entry which is preliminary data.</text>
</comment>
<dbReference type="Pfam" id="PF16457">
    <property type="entry name" value="PH_12"/>
    <property type="match status" value="1"/>
</dbReference>
<dbReference type="AlphaFoldDB" id="A0AAD8M0W1"/>
<proteinExistence type="predicted"/>
<dbReference type="Pfam" id="PF03134">
    <property type="entry name" value="TB2_DP1_HVA22"/>
    <property type="match status" value="1"/>
</dbReference>
<reference evidence="9" key="1">
    <citation type="submission" date="2023-02" db="EMBL/GenBank/DDBJ databases">
        <title>Genome of toxic invasive species Heracleum sosnowskyi carries increased number of genes despite the absence of recent whole-genome duplications.</title>
        <authorList>
            <person name="Schelkunov M."/>
            <person name="Shtratnikova V."/>
            <person name="Makarenko M."/>
            <person name="Klepikova A."/>
            <person name="Omelchenko D."/>
            <person name="Novikova G."/>
            <person name="Obukhova E."/>
            <person name="Bogdanov V."/>
            <person name="Penin A."/>
            <person name="Logacheva M."/>
        </authorList>
    </citation>
    <scope>NUCLEOTIDE SEQUENCE</scope>
    <source>
        <strain evidence="9">Hsosn_3</strain>
        <tissue evidence="9">Leaf</tissue>
    </source>
</reference>
<keyword evidence="1" id="KW-0479">Metal-binding</keyword>
<keyword evidence="3 5" id="KW-0863">Zinc-finger</keyword>
<dbReference type="InterPro" id="IPR000306">
    <property type="entry name" value="Znf_FYVE"/>
</dbReference>